<feature type="transmembrane region" description="Helical" evidence="9">
    <location>
        <begin position="101"/>
        <end position="124"/>
    </location>
</feature>
<name>A0A455T575_9CHLR</name>
<keyword evidence="8 9" id="KW-0472">Membrane</keyword>
<dbReference type="EMBL" id="AP019377">
    <property type="protein sequence ID" value="BBH95076.1"/>
    <property type="molecule type" value="Genomic_DNA"/>
</dbReference>
<reference evidence="11" key="1">
    <citation type="submission" date="2018-12" db="EMBL/GenBank/DDBJ databases">
        <title>Novel natural products biosynthetic potential of the class Ktedonobacteria.</title>
        <authorList>
            <person name="Zheng Y."/>
            <person name="Saitou A."/>
            <person name="Wang C.M."/>
            <person name="Toyoda A."/>
            <person name="Minakuchi Y."/>
            <person name="Sekiguchi Y."/>
            <person name="Ueda K."/>
            <person name="Takano H."/>
            <person name="Sakai Y."/>
            <person name="Yokota A."/>
            <person name="Yabe S."/>
        </authorList>
    </citation>
    <scope>NUCLEOTIDE SEQUENCE</scope>
    <source>
        <strain evidence="11">A3-2</strain>
    </source>
</reference>
<dbReference type="GO" id="GO:0005315">
    <property type="term" value="F:phosphate transmembrane transporter activity"/>
    <property type="evidence" value="ECO:0007669"/>
    <property type="project" value="InterPro"/>
</dbReference>
<accession>A0A455T575</accession>
<evidence type="ECO:0000256" key="6">
    <source>
        <dbReference type="ARBA" id="ARBA00022692"/>
    </source>
</evidence>
<evidence type="ECO:0000256" key="2">
    <source>
        <dbReference type="ARBA" id="ARBA00007069"/>
    </source>
</evidence>
<feature type="transmembrane region" description="Helical" evidence="9">
    <location>
        <begin position="136"/>
        <end position="157"/>
    </location>
</feature>
<keyword evidence="7 9" id="KW-1133">Transmembrane helix</keyword>
<dbReference type="AlphaFoldDB" id="A0A455T575"/>
<dbReference type="GO" id="GO:0005886">
    <property type="term" value="C:plasma membrane"/>
    <property type="evidence" value="ECO:0007669"/>
    <property type="project" value="UniProtKB-SubCell"/>
</dbReference>
<sequence>MSVPMPTHSSSSASVLQPKESQIHPFLGARSSLNVRRRLVNALVILLTSLAALFAAGLLIYLLCYVLSQGLRYINLDFFTQLPTPNGEPGGGMGEAFQGSLILIALASLMGVPLGLFTGIYLAEFGRGPFAQGVRFLVDVLNGIPTIIFGLLAWVLIVIPMQTFSGLAGGFALGMIMIPIVTRTSEDVLRLVPRELREASLALGATEARTILQVVLPAARNGIITGVVLAMARVAGETAPLLMTAFGTTFWNTDITQPIDALPLRIFQFTLSPYQQQVNQAYAGAFVLIVLILLASLAVRLATGGFKQH</sequence>
<evidence type="ECO:0000256" key="8">
    <source>
        <dbReference type="ARBA" id="ARBA00023136"/>
    </source>
</evidence>
<dbReference type="Pfam" id="PF00528">
    <property type="entry name" value="BPD_transp_1"/>
    <property type="match status" value="1"/>
</dbReference>
<evidence type="ECO:0000256" key="1">
    <source>
        <dbReference type="ARBA" id="ARBA00004651"/>
    </source>
</evidence>
<dbReference type="NCBIfam" id="TIGR00974">
    <property type="entry name" value="3a0107s02c"/>
    <property type="match status" value="1"/>
</dbReference>
<evidence type="ECO:0000256" key="5">
    <source>
        <dbReference type="ARBA" id="ARBA00022592"/>
    </source>
</evidence>
<evidence type="ECO:0000256" key="7">
    <source>
        <dbReference type="ARBA" id="ARBA00022989"/>
    </source>
</evidence>
<keyword evidence="3" id="KW-0813">Transport</keyword>
<evidence type="ECO:0000256" key="3">
    <source>
        <dbReference type="ARBA" id="ARBA00022448"/>
    </source>
</evidence>
<comment type="subcellular location">
    <subcellularLocation>
        <location evidence="1 9">Cell membrane</location>
        <topology evidence="1 9">Multi-pass membrane protein</topology>
    </subcellularLocation>
</comment>
<keyword evidence="4 9" id="KW-1003">Cell membrane</keyword>
<dbReference type="SUPFAM" id="SSF161098">
    <property type="entry name" value="MetI-like"/>
    <property type="match status" value="1"/>
</dbReference>
<proteinExistence type="inferred from homology"/>
<comment type="caution">
    <text evidence="9">Lacks conserved residue(s) required for the propagation of feature annotation.</text>
</comment>
<dbReference type="Gene3D" id="1.10.3720.10">
    <property type="entry name" value="MetI-like"/>
    <property type="match status" value="1"/>
</dbReference>
<feature type="domain" description="ABC transmembrane type-1" evidence="10">
    <location>
        <begin position="97"/>
        <end position="299"/>
    </location>
</feature>
<dbReference type="InterPro" id="IPR000515">
    <property type="entry name" value="MetI-like"/>
</dbReference>
<dbReference type="CDD" id="cd06261">
    <property type="entry name" value="TM_PBP2"/>
    <property type="match status" value="1"/>
</dbReference>
<gene>
    <name evidence="11" type="ORF">KTA_32750</name>
</gene>
<dbReference type="PANTHER" id="PTHR42922">
    <property type="entry name" value="PHOSPHATE TRANSPORT SYSTEM PERMEASE PROTEIN PSTA"/>
    <property type="match status" value="1"/>
</dbReference>
<keyword evidence="5" id="KW-0592">Phosphate transport</keyword>
<dbReference type="InterPro" id="IPR005672">
    <property type="entry name" value="Phosphate_PstA"/>
</dbReference>
<organism evidence="11">
    <name type="scientific">Thermogemmatispora argillosa</name>
    <dbReference type="NCBI Taxonomy" id="2045280"/>
    <lineage>
        <taxon>Bacteria</taxon>
        <taxon>Bacillati</taxon>
        <taxon>Chloroflexota</taxon>
        <taxon>Ktedonobacteria</taxon>
        <taxon>Thermogemmatisporales</taxon>
        <taxon>Thermogemmatisporaceae</taxon>
        <taxon>Thermogemmatispora</taxon>
    </lineage>
</organism>
<evidence type="ECO:0000256" key="4">
    <source>
        <dbReference type="ARBA" id="ARBA00022475"/>
    </source>
</evidence>
<feature type="transmembrane region" description="Helical" evidence="9">
    <location>
        <begin position="281"/>
        <end position="302"/>
    </location>
</feature>
<feature type="transmembrane region" description="Helical" evidence="9">
    <location>
        <begin position="39"/>
        <end position="68"/>
    </location>
</feature>
<protein>
    <recommendedName>
        <fullName evidence="9">Phosphate transport system permease protein PstA</fullName>
    </recommendedName>
</protein>
<dbReference type="PANTHER" id="PTHR42922:SF1">
    <property type="entry name" value="PHOSPHATE TRANSPORT SYSTEM PERMEASE PROTEIN PSTA"/>
    <property type="match status" value="1"/>
</dbReference>
<keyword evidence="6 9" id="KW-0812">Transmembrane</keyword>
<dbReference type="PROSITE" id="PS50928">
    <property type="entry name" value="ABC_TM1"/>
    <property type="match status" value="1"/>
</dbReference>
<dbReference type="InterPro" id="IPR051408">
    <property type="entry name" value="Phosphate_transprt_permease"/>
</dbReference>
<evidence type="ECO:0000313" key="11">
    <source>
        <dbReference type="EMBL" id="BBH95076.1"/>
    </source>
</evidence>
<dbReference type="InterPro" id="IPR035906">
    <property type="entry name" value="MetI-like_sf"/>
</dbReference>
<evidence type="ECO:0000259" key="10">
    <source>
        <dbReference type="PROSITE" id="PS50928"/>
    </source>
</evidence>
<feature type="transmembrane region" description="Helical" evidence="9">
    <location>
        <begin position="163"/>
        <end position="181"/>
    </location>
</feature>
<dbReference type="GO" id="GO:0035435">
    <property type="term" value="P:phosphate ion transmembrane transport"/>
    <property type="evidence" value="ECO:0007669"/>
    <property type="project" value="InterPro"/>
</dbReference>
<evidence type="ECO:0000256" key="9">
    <source>
        <dbReference type="RuleBase" id="RU363043"/>
    </source>
</evidence>
<comment type="similarity">
    <text evidence="2 9">Belongs to the binding-protein-dependent transport system permease family. CysTW subfamily.</text>
</comment>